<protein>
    <submittedName>
        <fullName evidence="2">IS982 family transposase</fullName>
    </submittedName>
</protein>
<reference evidence="2 3" key="1">
    <citation type="submission" date="2018-12" db="EMBL/GenBank/DDBJ databases">
        <title>Genome sequencing of Prevotella sp. KCOM 3155 (= JS262).</title>
        <authorList>
            <person name="Kook J.-K."/>
            <person name="Park S.-N."/>
            <person name="Lim Y.K."/>
        </authorList>
    </citation>
    <scope>NUCLEOTIDE SEQUENCE [LARGE SCALE GENOMIC DNA]</scope>
    <source>
        <strain evidence="2 3">KCOM 3155</strain>
    </source>
</reference>
<feature type="domain" description="Transposase DDE" evidence="1">
    <location>
        <begin position="114"/>
        <end position="269"/>
    </location>
</feature>
<dbReference type="Pfam" id="PF13612">
    <property type="entry name" value="DDE_Tnp_1_3"/>
    <property type="match status" value="1"/>
</dbReference>
<sequence>MITKDKIIEIFCIIDEFDKNLNVELSKNLCLPSYNSNGKRFRNRKGRLSESEIMTILVCYHFGTYRNFKEYYRNCIRGWLRHEFPAAVSYNRFVELMPRVFFKMMLFMKLYAFGKCTGITFVDSTMIPVCHNVRRYFNKVFAGFAKSGNGTMGWCHGFKLHLLCNDSGEVITFCLTGANVDDRDSRVWTVFAKVLYGKVFADRGYIKQELFENLFSQGIRLVHRLKAKMKNKLMPIWDKIMLRKRYIIECINELLKNKANLVHSRHRSIHNFIMNLCSALTAYCFFENKPEALPVYVEKSRQLELFSC</sequence>
<dbReference type="InterPro" id="IPR025668">
    <property type="entry name" value="Tnp_DDE_dom"/>
</dbReference>
<keyword evidence="3" id="KW-1185">Reference proteome</keyword>
<dbReference type="AlphaFoldDB" id="A0A432LMH1"/>
<dbReference type="OrthoDB" id="706456at2"/>
<evidence type="ECO:0000313" key="2">
    <source>
        <dbReference type="EMBL" id="RUL60067.1"/>
    </source>
</evidence>
<accession>A0A432LMH1</accession>
<dbReference type="RefSeq" id="WP_126679161.1">
    <property type="nucleotide sequence ID" value="NZ_RYYU01000001.1"/>
</dbReference>
<evidence type="ECO:0000313" key="3">
    <source>
        <dbReference type="Proteomes" id="UP000278983"/>
    </source>
</evidence>
<gene>
    <name evidence="2" type="ORF">EHV08_10140</name>
</gene>
<dbReference type="EMBL" id="RYYU01000001">
    <property type="protein sequence ID" value="RUL60067.1"/>
    <property type="molecule type" value="Genomic_DNA"/>
</dbReference>
<dbReference type="Proteomes" id="UP000278983">
    <property type="component" value="Unassembled WGS sequence"/>
</dbReference>
<name>A0A432LMH1_9BACT</name>
<organism evidence="2 3">
    <name type="scientific">Prevotella koreensis</name>
    <dbReference type="NCBI Taxonomy" id="2490854"/>
    <lineage>
        <taxon>Bacteria</taxon>
        <taxon>Pseudomonadati</taxon>
        <taxon>Bacteroidota</taxon>
        <taxon>Bacteroidia</taxon>
        <taxon>Bacteroidales</taxon>
        <taxon>Prevotellaceae</taxon>
        <taxon>Prevotella</taxon>
    </lineage>
</organism>
<comment type="caution">
    <text evidence="2">The sequence shown here is derived from an EMBL/GenBank/DDBJ whole genome shotgun (WGS) entry which is preliminary data.</text>
</comment>
<dbReference type="NCBIfam" id="NF033520">
    <property type="entry name" value="transpos_IS982"/>
    <property type="match status" value="1"/>
</dbReference>
<proteinExistence type="predicted"/>
<evidence type="ECO:0000259" key="1">
    <source>
        <dbReference type="Pfam" id="PF13612"/>
    </source>
</evidence>